<feature type="transmembrane region" description="Helical" evidence="2">
    <location>
        <begin position="255"/>
        <end position="274"/>
    </location>
</feature>
<evidence type="ECO:0000256" key="2">
    <source>
        <dbReference type="SAM" id="Phobius"/>
    </source>
</evidence>
<organism evidence="3">
    <name type="scientific">Pseudo-nitzschia australis</name>
    <dbReference type="NCBI Taxonomy" id="44445"/>
    <lineage>
        <taxon>Eukaryota</taxon>
        <taxon>Sar</taxon>
        <taxon>Stramenopiles</taxon>
        <taxon>Ochrophyta</taxon>
        <taxon>Bacillariophyta</taxon>
        <taxon>Bacillariophyceae</taxon>
        <taxon>Bacillariophycidae</taxon>
        <taxon>Bacillariales</taxon>
        <taxon>Bacillariaceae</taxon>
        <taxon>Pseudo-nitzschia</taxon>
    </lineage>
</organism>
<reference evidence="3" key="1">
    <citation type="submission" date="2021-01" db="EMBL/GenBank/DDBJ databases">
        <authorList>
            <person name="Corre E."/>
            <person name="Pelletier E."/>
            <person name="Niang G."/>
            <person name="Scheremetjew M."/>
            <person name="Finn R."/>
            <person name="Kale V."/>
            <person name="Holt S."/>
            <person name="Cochrane G."/>
            <person name="Meng A."/>
            <person name="Brown T."/>
            <person name="Cohen L."/>
        </authorList>
    </citation>
    <scope>NUCLEOTIDE SEQUENCE</scope>
    <source>
        <strain evidence="3">10249 10 AB</strain>
    </source>
</reference>
<feature type="region of interest" description="Disordered" evidence="1">
    <location>
        <begin position="90"/>
        <end position="115"/>
    </location>
</feature>
<keyword evidence="2" id="KW-1133">Transmembrane helix</keyword>
<gene>
    <name evidence="3" type="ORF">PAUS00366_LOCUS13271</name>
</gene>
<evidence type="ECO:0000313" key="3">
    <source>
        <dbReference type="EMBL" id="CAE0720517.1"/>
    </source>
</evidence>
<keyword evidence="2" id="KW-0812">Transmembrane</keyword>
<feature type="compositionally biased region" description="Low complexity" evidence="1">
    <location>
        <begin position="90"/>
        <end position="110"/>
    </location>
</feature>
<feature type="compositionally biased region" description="Acidic residues" evidence="1">
    <location>
        <begin position="295"/>
        <end position="311"/>
    </location>
</feature>
<protein>
    <submittedName>
        <fullName evidence="3">Uncharacterized protein</fullName>
    </submittedName>
</protein>
<feature type="compositionally biased region" description="Low complexity" evidence="1">
    <location>
        <begin position="312"/>
        <end position="333"/>
    </location>
</feature>
<dbReference type="AlphaFoldDB" id="A0A7S4AM88"/>
<evidence type="ECO:0000256" key="1">
    <source>
        <dbReference type="SAM" id="MobiDB-lite"/>
    </source>
</evidence>
<accession>A0A7S4AM88</accession>
<proteinExistence type="predicted"/>
<feature type="compositionally biased region" description="Acidic residues" evidence="1">
    <location>
        <begin position="337"/>
        <end position="348"/>
    </location>
</feature>
<name>A0A7S4AM88_9STRA</name>
<keyword evidence="2" id="KW-0472">Membrane</keyword>
<sequence length="376" mass="41883">MDFLRGQLARLNNNSGKNNDKGNKYGYDHFGPTIVIPAGKVEEDVHYMESKGVINLSHLRFRASNDDQENNGYSNFNIYNKFNSNNNYNHNSNAITSNNNSITSNNNSTNLEGSSGGYNNDGGSSRIESFLDIAVFEVPEHCTSRNCDISKFGVGSLSHFNGMSYLTLCQAGRLKLDHNLFKGHHTQLMVPIEGPMPDQVKQYRSAKFSVPKNKHYEVILANCHQRGRNVCVSGQVVFDLMGGNTMFNNLTAKSVTILTSVAVMVFFALTILAVRVNRGTRSDFEQDLYGLVSSTDDDGNANDGETEEEQTEPQQQQPQQQQQRQQQSPQTSSDTDGLLDEYQEEENREADNERGTESVEQELVLSGDVHAQVTIV</sequence>
<feature type="region of interest" description="Disordered" evidence="1">
    <location>
        <begin position="291"/>
        <end position="376"/>
    </location>
</feature>
<dbReference type="EMBL" id="HBIX01018588">
    <property type="protein sequence ID" value="CAE0720517.1"/>
    <property type="molecule type" value="Transcribed_RNA"/>
</dbReference>